<accession>A0A841PR54</accession>
<keyword evidence="6" id="KW-1185">Reference proteome</keyword>
<dbReference type="GO" id="GO:0031956">
    <property type="term" value="F:medium-chain fatty acid-CoA ligase activity"/>
    <property type="evidence" value="ECO:0007669"/>
    <property type="project" value="TreeGrafter"/>
</dbReference>
<proteinExistence type="inferred from homology"/>
<dbReference type="RefSeq" id="WP_184404348.1">
    <property type="nucleotide sequence ID" value="NZ_JACHHJ010000003.1"/>
</dbReference>
<evidence type="ECO:0000313" key="5">
    <source>
        <dbReference type="EMBL" id="MBB6450294.1"/>
    </source>
</evidence>
<reference evidence="5 6" key="1">
    <citation type="submission" date="2020-08" db="EMBL/GenBank/DDBJ databases">
        <title>Genomic Encyclopedia of Type Strains, Phase IV (KMG-IV): sequencing the most valuable type-strain genomes for metagenomic binning, comparative biology and taxonomic classification.</title>
        <authorList>
            <person name="Goeker M."/>
        </authorList>
    </citation>
    <scope>NUCLEOTIDE SEQUENCE [LARGE SCALE GENOMIC DNA]</scope>
    <source>
        <strain evidence="5 6">DSM 21769</strain>
    </source>
</reference>
<dbReference type="PANTHER" id="PTHR43201:SF5">
    <property type="entry name" value="MEDIUM-CHAIN ACYL-COA LIGASE ACSF2, MITOCHONDRIAL"/>
    <property type="match status" value="1"/>
</dbReference>
<dbReference type="PANTHER" id="PTHR43201">
    <property type="entry name" value="ACYL-COA SYNTHETASE"/>
    <property type="match status" value="1"/>
</dbReference>
<dbReference type="Gene3D" id="3.30.300.30">
    <property type="match status" value="1"/>
</dbReference>
<feature type="domain" description="AMP-dependent synthetase/ligase" evidence="3">
    <location>
        <begin position="10"/>
        <end position="360"/>
    </location>
</feature>
<evidence type="ECO:0000256" key="1">
    <source>
        <dbReference type="ARBA" id="ARBA00006432"/>
    </source>
</evidence>
<dbReference type="SUPFAM" id="SSF56801">
    <property type="entry name" value="Acetyl-CoA synthetase-like"/>
    <property type="match status" value="1"/>
</dbReference>
<dbReference type="AlphaFoldDB" id="A0A841PR54"/>
<evidence type="ECO:0000259" key="3">
    <source>
        <dbReference type="Pfam" id="PF00501"/>
    </source>
</evidence>
<dbReference type="EC" id="6.2.1.3" evidence="5"/>
<organism evidence="5 6">
    <name type="scientific">Geomicrobium halophilum</name>
    <dbReference type="NCBI Taxonomy" id="549000"/>
    <lineage>
        <taxon>Bacteria</taxon>
        <taxon>Bacillati</taxon>
        <taxon>Bacillota</taxon>
        <taxon>Bacilli</taxon>
        <taxon>Bacillales</taxon>
        <taxon>Geomicrobium</taxon>
    </lineage>
</organism>
<dbReference type="Pfam" id="PF00501">
    <property type="entry name" value="AMP-binding"/>
    <property type="match status" value="1"/>
</dbReference>
<protein>
    <submittedName>
        <fullName evidence="5">Long-chain acyl-CoA synthetase</fullName>
        <ecNumber evidence="5">6.2.1.3</ecNumber>
    </submittedName>
</protein>
<sequence>MNIAAPIFTYAKRQPDKTAIVHGRRSITYQTLADRISRVMQYMNGFCNKTMRVGILSHNHIEAIETALGTVLSGHLIVMLDQKWTTTQLIETIRELDIDIVFTDAEFAEVMKDQTTVVTFQTMTDDPLISYSNWVMQYSDTDKHPALAPGGKQPFYIGFTSGTTSRPKGFIRNHDSWIESFHACRPIFNINQDSHVVTPGPMVHSLFLFTIFQTLFEGATLYILKNFSEQDVIHLVQHYPITTIYLVPTMTEAMIHQLPEDVAHLNKSVSLINSGDKLTKGTKQRLYNVWPNANLYEFYGASELSFVSVSTPGDHEKRPDSVGRPFYNVEVSIQDQSGKPLPMGEVGTLYVKSNMLFNGYMDQAETAKVFQNGWATTGDLAKIDGDGYLYLVGREKNRIISGGWNIFPEKVEEIIKQHSGIKQAVVIGISSRFWGEIPALILEGNSNFMNRKELRQSYQNQLQRHEWPRKIYSVDTFPYTPSGKIARGQLKELIMKEKRENKKVIAWPHL</sequence>
<evidence type="ECO:0000259" key="4">
    <source>
        <dbReference type="Pfam" id="PF13193"/>
    </source>
</evidence>
<dbReference type="InterPro" id="IPR000873">
    <property type="entry name" value="AMP-dep_synth/lig_dom"/>
</dbReference>
<evidence type="ECO:0000313" key="6">
    <source>
        <dbReference type="Proteomes" id="UP000568839"/>
    </source>
</evidence>
<dbReference type="EMBL" id="JACHHJ010000003">
    <property type="protein sequence ID" value="MBB6450294.1"/>
    <property type="molecule type" value="Genomic_DNA"/>
</dbReference>
<name>A0A841PR54_9BACL</name>
<dbReference type="InterPro" id="IPR045851">
    <property type="entry name" value="AMP-bd_C_sf"/>
</dbReference>
<gene>
    <name evidence="5" type="ORF">HNR44_002277</name>
</gene>
<comment type="similarity">
    <text evidence="1">Belongs to the ATP-dependent AMP-binding enzyme family.</text>
</comment>
<dbReference type="InterPro" id="IPR042099">
    <property type="entry name" value="ANL_N_sf"/>
</dbReference>
<evidence type="ECO:0000256" key="2">
    <source>
        <dbReference type="ARBA" id="ARBA00022598"/>
    </source>
</evidence>
<dbReference type="InterPro" id="IPR020845">
    <property type="entry name" value="AMP-binding_CS"/>
</dbReference>
<dbReference type="GO" id="GO:0004467">
    <property type="term" value="F:long-chain fatty acid-CoA ligase activity"/>
    <property type="evidence" value="ECO:0007669"/>
    <property type="project" value="UniProtKB-EC"/>
</dbReference>
<dbReference type="Gene3D" id="3.40.50.12780">
    <property type="entry name" value="N-terminal domain of ligase-like"/>
    <property type="match status" value="1"/>
</dbReference>
<dbReference type="PROSITE" id="PS00455">
    <property type="entry name" value="AMP_BINDING"/>
    <property type="match status" value="1"/>
</dbReference>
<comment type="caution">
    <text evidence="5">The sequence shown here is derived from an EMBL/GenBank/DDBJ whole genome shotgun (WGS) entry which is preliminary data.</text>
</comment>
<dbReference type="InterPro" id="IPR025110">
    <property type="entry name" value="AMP-bd_C"/>
</dbReference>
<keyword evidence="2 5" id="KW-0436">Ligase</keyword>
<dbReference type="Proteomes" id="UP000568839">
    <property type="component" value="Unassembled WGS sequence"/>
</dbReference>
<dbReference type="Pfam" id="PF13193">
    <property type="entry name" value="AMP-binding_C"/>
    <property type="match status" value="1"/>
</dbReference>
<feature type="domain" description="AMP-binding enzyme C-terminal" evidence="4">
    <location>
        <begin position="410"/>
        <end position="484"/>
    </location>
</feature>